<dbReference type="RefSeq" id="WP_338438004.1">
    <property type="nucleotide sequence ID" value="NZ_JAUYVH010000015.1"/>
</dbReference>
<sequence length="87" mass="10001">MLFKKMCRVQQYHLLHELDLIEAFGFCLHQDIPEWNISHLAITRTPEGVQHPLFVLYRHGVSIGAYRSAVEALVQIGNDALTSDFYS</sequence>
<comment type="caution">
    <text evidence="1">The sequence shown here is derived from an EMBL/GenBank/DDBJ whole genome shotgun (WGS) entry which is preliminary data.</text>
</comment>
<protein>
    <submittedName>
        <fullName evidence="1">Uncharacterized protein</fullName>
    </submittedName>
</protein>
<dbReference type="EMBL" id="JAUYVH010000015">
    <property type="protein sequence ID" value="MDQ9172010.1"/>
    <property type="molecule type" value="Genomic_DNA"/>
</dbReference>
<dbReference type="Proteomes" id="UP001225596">
    <property type="component" value="Unassembled WGS sequence"/>
</dbReference>
<evidence type="ECO:0000313" key="2">
    <source>
        <dbReference type="Proteomes" id="UP001225596"/>
    </source>
</evidence>
<keyword evidence="2" id="KW-1185">Reference proteome</keyword>
<organism evidence="1 2">
    <name type="scientific">Keguizhuia sedimenti</name>
    <dbReference type="NCBI Taxonomy" id="3064264"/>
    <lineage>
        <taxon>Bacteria</taxon>
        <taxon>Pseudomonadati</taxon>
        <taxon>Pseudomonadota</taxon>
        <taxon>Betaproteobacteria</taxon>
        <taxon>Burkholderiales</taxon>
        <taxon>Oxalobacteraceae</taxon>
        <taxon>Keguizhuia</taxon>
    </lineage>
</organism>
<reference evidence="1 2" key="1">
    <citation type="submission" date="2023-08" db="EMBL/GenBank/DDBJ databases">
        <title>Oxalobacteraceae gen .nov., isolated from river sludge outside the plant.</title>
        <authorList>
            <person name="Zhao S.Y."/>
        </authorList>
    </citation>
    <scope>NUCLEOTIDE SEQUENCE [LARGE SCALE GENOMIC DNA]</scope>
    <source>
        <strain evidence="1 2">R-40</strain>
    </source>
</reference>
<evidence type="ECO:0000313" key="1">
    <source>
        <dbReference type="EMBL" id="MDQ9172010.1"/>
    </source>
</evidence>
<accession>A0ABU1BSL5</accession>
<gene>
    <name evidence="1" type="ORF">Q8A64_16465</name>
</gene>
<name>A0ABU1BSL5_9BURK</name>
<proteinExistence type="predicted"/>